<name>A0A2T4Z8Y7_9BACL</name>
<accession>A0A2T4Z8Y7</accession>
<protein>
    <submittedName>
        <fullName evidence="1">Uncharacterized protein</fullName>
    </submittedName>
</protein>
<gene>
    <name evidence="1" type="ORF">C8J48_0945</name>
</gene>
<organism evidence="1 2">
    <name type="scientific">Desmospora activa DSM 45169</name>
    <dbReference type="NCBI Taxonomy" id="1121389"/>
    <lineage>
        <taxon>Bacteria</taxon>
        <taxon>Bacillati</taxon>
        <taxon>Bacillota</taxon>
        <taxon>Bacilli</taxon>
        <taxon>Bacillales</taxon>
        <taxon>Thermoactinomycetaceae</taxon>
        <taxon>Desmospora</taxon>
    </lineage>
</organism>
<dbReference type="EMBL" id="PZZP01000001">
    <property type="protein sequence ID" value="PTM58363.1"/>
    <property type="molecule type" value="Genomic_DNA"/>
</dbReference>
<evidence type="ECO:0000313" key="1">
    <source>
        <dbReference type="EMBL" id="PTM58363.1"/>
    </source>
</evidence>
<dbReference type="Proteomes" id="UP000241639">
    <property type="component" value="Unassembled WGS sequence"/>
</dbReference>
<reference evidence="1 2" key="1">
    <citation type="submission" date="2018-04" db="EMBL/GenBank/DDBJ databases">
        <title>Genomic Encyclopedia of Archaeal and Bacterial Type Strains, Phase II (KMG-II): from individual species to whole genera.</title>
        <authorList>
            <person name="Goeker M."/>
        </authorList>
    </citation>
    <scope>NUCLEOTIDE SEQUENCE [LARGE SCALE GENOMIC DNA]</scope>
    <source>
        <strain evidence="1 2">DSM 45169</strain>
    </source>
</reference>
<dbReference type="OrthoDB" id="2595837at2"/>
<keyword evidence="2" id="KW-1185">Reference proteome</keyword>
<proteinExistence type="predicted"/>
<dbReference type="AlphaFoldDB" id="A0A2T4Z8Y7"/>
<sequence length="332" mass="38528">MGAIHVKKDSANYFYTIGVSEEMDYHHFSLILDANAVIALRSFYYKPHAMRPDQKNGVIELLITNYKKDFIPGFGIHEASYHPSKAIQHEREKEFLESIEEMYSWSPNEILKHAKSNGIKRDKKKVNQSQRKINTYIPMLKSLPLLAASYACLLKLHLLNSKKSKFPGIQLYEEFMLFQNDDLKTMSAFETILAFDYLVNNKDYVSKLMKFGSPNLQKVSSACWDLFYLRLLHNNFYKGLDGIINPKLITSDEGLSKLATNSSLKAILDLGEDQISMIVFNTDVTDKELQKKINNIEHKLTLDMIKRYSISDEERFKRIIDTVEKLEKQLYK</sequence>
<comment type="caution">
    <text evidence="1">The sequence shown here is derived from an EMBL/GenBank/DDBJ whole genome shotgun (WGS) entry which is preliminary data.</text>
</comment>
<evidence type="ECO:0000313" key="2">
    <source>
        <dbReference type="Proteomes" id="UP000241639"/>
    </source>
</evidence>
<dbReference type="RefSeq" id="WP_107725177.1">
    <property type="nucleotide sequence ID" value="NZ_PZZP01000001.1"/>
</dbReference>